<gene>
    <name evidence="1" type="ORF">LOC62_07G008856</name>
</gene>
<evidence type="ECO:0000313" key="2">
    <source>
        <dbReference type="Proteomes" id="UP000827549"/>
    </source>
</evidence>
<accession>A0AAF0YIP7</accession>
<reference evidence="1" key="1">
    <citation type="submission" date="2023-10" db="EMBL/GenBank/DDBJ databases">
        <authorList>
            <person name="Noh H."/>
        </authorList>
    </citation>
    <scope>NUCLEOTIDE SEQUENCE</scope>
    <source>
        <strain evidence="1">DUCC4014</strain>
    </source>
</reference>
<keyword evidence="2" id="KW-1185">Reference proteome</keyword>
<dbReference type="GeneID" id="87812020"/>
<proteinExistence type="predicted"/>
<dbReference type="Proteomes" id="UP000827549">
    <property type="component" value="Chromosome 7"/>
</dbReference>
<name>A0AAF0YIP7_9TREE</name>
<dbReference type="AlphaFoldDB" id="A0AAF0YIP7"/>
<dbReference type="RefSeq" id="XP_062631382.1">
    <property type="nucleotide sequence ID" value="XM_062775398.1"/>
</dbReference>
<dbReference type="EMBL" id="CP086720">
    <property type="protein sequence ID" value="WOO85356.1"/>
    <property type="molecule type" value="Genomic_DNA"/>
</dbReference>
<protein>
    <recommendedName>
        <fullName evidence="3">F-box domain-containing protein</fullName>
    </recommendedName>
</protein>
<sequence>MTEWKPKPKPRLPRELLLVLAEHMGARELGVAATVSRGWASLFLPAIKKRVKALGGDPRDVEARLEATRSLTRHGQISWRAMALRSAYEAEVEAVGLRPTVRWVPVLAGAPAGQLVSTVNSYNGEVVVTVRPKEGTNDAEEEVEGEAAVPAEAAEGHPPAGLPPLDAFTVDKHLQYHRAEPLPLDMIYAKPVRGMGPLALRLEEREDGPTAQVWVTEADFARFSSIQRIQDPNQDPEARVCGLRYLCTFAVLEDTTLPVMRERYAFHLDYDWSGVIGLTAAFSGGGVVYHSQLCEVKGRYAAGGRRTRGGWERELAETNLFDYVVLDNEHIFVMPEEEGGIFIWNRGFGSYDTLVLALDGRLEPSFAANPGPTFDVTPDMLASRRPIAEWALGDGDEAVPVTPGAARVVAVERATREWFTDSAVTFYQWELDNSSVTVADRHLVWEGDTGFVVIPDYATLLEEIVSSELDEETQAALVTSRIFRFVVGPSFTGIQVIGHRVVCQMDLGALLIDLDDIQNAQVPVVQITHGFPYPAEHWRQADTNIATPTGLLEVVSLEPYLQEEYAQATKGFKGMQYAGEVPSSVGIRVLSFEPHSKFTRQAAAAEAAAEDPGAWGRVKITFVD</sequence>
<evidence type="ECO:0008006" key="3">
    <source>
        <dbReference type="Google" id="ProtNLM"/>
    </source>
</evidence>
<organism evidence="1 2">
    <name type="scientific">Vanrija pseudolonga</name>
    <dbReference type="NCBI Taxonomy" id="143232"/>
    <lineage>
        <taxon>Eukaryota</taxon>
        <taxon>Fungi</taxon>
        <taxon>Dikarya</taxon>
        <taxon>Basidiomycota</taxon>
        <taxon>Agaricomycotina</taxon>
        <taxon>Tremellomycetes</taxon>
        <taxon>Trichosporonales</taxon>
        <taxon>Trichosporonaceae</taxon>
        <taxon>Vanrija</taxon>
    </lineage>
</organism>
<evidence type="ECO:0000313" key="1">
    <source>
        <dbReference type="EMBL" id="WOO85356.1"/>
    </source>
</evidence>